<dbReference type="Pfam" id="PF00646">
    <property type="entry name" value="F-box"/>
    <property type="match status" value="1"/>
</dbReference>
<evidence type="ECO:0000259" key="2">
    <source>
        <dbReference type="PROSITE" id="PS50181"/>
    </source>
</evidence>
<keyword evidence="4" id="KW-1185">Reference proteome</keyword>
<accession>A0A5N6UHH5</accession>
<dbReference type="InterPro" id="IPR001810">
    <property type="entry name" value="F-box_dom"/>
</dbReference>
<sequence>MASGRAFRCQRPYRETLDFQLSSDVRLYNAPPNRKSRINWKYTPLLDQLPLEILHLIFLDLDLPSLGMLRRVSRRGRCLVESLPAYSLLRALASDTLRVMDIIKCSSYFPIGWLFTEFCYPWCRTCTDFGPLIYFPTLTRSCCKCNFLRPDYQVEPMRDVCFRFGVTQTDICRSSLPIIHPIEWYRPRLVDVTQAKALGIELHGSEKEMERAYQTRLKERERDYQRRVQQWEKHKRQGTHTGGRPRRRLKPTSLDEDEVSEEPSWRIQATATFPYWDVRTQILEPGTYCRACTYHWEDGNANDWRRKETIWHPHPPSREAYYRAFLEADLPQHFLNCVAVKENYNFRVRPPPSDIFFRRYGTDFIVGPKSDPDV</sequence>
<name>A0A5N6UHH5_ASPTM</name>
<gene>
    <name evidence="3" type="ORF">BDV40DRAFT_308201</name>
</gene>
<dbReference type="AlphaFoldDB" id="A0A5N6UHH5"/>
<dbReference type="Proteomes" id="UP000326950">
    <property type="component" value="Unassembled WGS sequence"/>
</dbReference>
<protein>
    <recommendedName>
        <fullName evidence="2">F-box domain-containing protein</fullName>
    </recommendedName>
</protein>
<dbReference type="CDD" id="cd09917">
    <property type="entry name" value="F-box_SF"/>
    <property type="match status" value="1"/>
</dbReference>
<dbReference type="InterPro" id="IPR036047">
    <property type="entry name" value="F-box-like_dom_sf"/>
</dbReference>
<evidence type="ECO:0000256" key="1">
    <source>
        <dbReference type="SAM" id="MobiDB-lite"/>
    </source>
</evidence>
<feature type="compositionally biased region" description="Basic residues" evidence="1">
    <location>
        <begin position="233"/>
        <end position="250"/>
    </location>
</feature>
<dbReference type="OrthoDB" id="2687876at2759"/>
<proteinExistence type="predicted"/>
<dbReference type="EMBL" id="ML738705">
    <property type="protein sequence ID" value="KAE8158062.1"/>
    <property type="molecule type" value="Genomic_DNA"/>
</dbReference>
<reference evidence="3 4" key="1">
    <citation type="submission" date="2019-04" db="EMBL/GenBank/DDBJ databases">
        <title>Friends and foes A comparative genomics study of 23 Aspergillus species from section Flavi.</title>
        <authorList>
            <consortium name="DOE Joint Genome Institute"/>
            <person name="Kjaerbolling I."/>
            <person name="Vesth T."/>
            <person name="Frisvad J.C."/>
            <person name="Nybo J.L."/>
            <person name="Theobald S."/>
            <person name="Kildgaard S."/>
            <person name="Isbrandt T."/>
            <person name="Kuo A."/>
            <person name="Sato A."/>
            <person name="Lyhne E.K."/>
            <person name="Kogle M.E."/>
            <person name="Wiebenga A."/>
            <person name="Kun R.S."/>
            <person name="Lubbers R.J."/>
            <person name="Makela M.R."/>
            <person name="Barry K."/>
            <person name="Chovatia M."/>
            <person name="Clum A."/>
            <person name="Daum C."/>
            <person name="Haridas S."/>
            <person name="He G."/>
            <person name="LaButti K."/>
            <person name="Lipzen A."/>
            <person name="Mondo S."/>
            <person name="Riley R."/>
            <person name="Salamov A."/>
            <person name="Simmons B.A."/>
            <person name="Magnuson J.K."/>
            <person name="Henrissat B."/>
            <person name="Mortensen U.H."/>
            <person name="Larsen T.O."/>
            <person name="Devries R.P."/>
            <person name="Grigoriev I.V."/>
            <person name="Machida M."/>
            <person name="Baker S.E."/>
            <person name="Andersen M.R."/>
        </authorList>
    </citation>
    <scope>NUCLEOTIDE SEQUENCE [LARGE SCALE GENOMIC DNA]</scope>
    <source>
        <strain evidence="3 4">CBS 117626</strain>
    </source>
</reference>
<evidence type="ECO:0000313" key="4">
    <source>
        <dbReference type="Proteomes" id="UP000326950"/>
    </source>
</evidence>
<feature type="region of interest" description="Disordered" evidence="1">
    <location>
        <begin position="228"/>
        <end position="261"/>
    </location>
</feature>
<organism evidence="3 4">
    <name type="scientific">Aspergillus tamarii</name>
    <dbReference type="NCBI Taxonomy" id="41984"/>
    <lineage>
        <taxon>Eukaryota</taxon>
        <taxon>Fungi</taxon>
        <taxon>Dikarya</taxon>
        <taxon>Ascomycota</taxon>
        <taxon>Pezizomycotina</taxon>
        <taxon>Eurotiomycetes</taxon>
        <taxon>Eurotiomycetidae</taxon>
        <taxon>Eurotiales</taxon>
        <taxon>Aspergillaceae</taxon>
        <taxon>Aspergillus</taxon>
        <taxon>Aspergillus subgen. Circumdati</taxon>
    </lineage>
</organism>
<dbReference type="SUPFAM" id="SSF81383">
    <property type="entry name" value="F-box domain"/>
    <property type="match status" value="1"/>
</dbReference>
<evidence type="ECO:0000313" key="3">
    <source>
        <dbReference type="EMBL" id="KAE8158062.1"/>
    </source>
</evidence>
<dbReference type="PROSITE" id="PS50181">
    <property type="entry name" value="FBOX"/>
    <property type="match status" value="1"/>
</dbReference>
<feature type="domain" description="F-box" evidence="2">
    <location>
        <begin position="43"/>
        <end position="92"/>
    </location>
</feature>